<evidence type="ECO:0000256" key="1">
    <source>
        <dbReference type="SAM" id="MobiDB-lite"/>
    </source>
</evidence>
<reference evidence="2" key="1">
    <citation type="submission" date="2021-06" db="EMBL/GenBank/DDBJ databases">
        <title>Parelaphostrongylus tenuis whole genome reference sequence.</title>
        <authorList>
            <person name="Garwood T.J."/>
            <person name="Larsen P.A."/>
            <person name="Fountain-Jones N.M."/>
            <person name="Garbe J.R."/>
            <person name="Macchietto M.G."/>
            <person name="Kania S.A."/>
            <person name="Gerhold R.W."/>
            <person name="Richards J.E."/>
            <person name="Wolf T.M."/>
        </authorList>
    </citation>
    <scope>NUCLEOTIDE SEQUENCE</scope>
    <source>
        <strain evidence="2">MNPRO001-30</strain>
        <tissue evidence="2">Meninges</tissue>
    </source>
</reference>
<gene>
    <name evidence="2" type="ORF">KIN20_034494</name>
</gene>
<accession>A0AAD5RAF6</accession>
<evidence type="ECO:0000313" key="3">
    <source>
        <dbReference type="Proteomes" id="UP001196413"/>
    </source>
</evidence>
<dbReference type="EMBL" id="JAHQIW010007131">
    <property type="protein sequence ID" value="KAJ1372356.1"/>
    <property type="molecule type" value="Genomic_DNA"/>
</dbReference>
<name>A0AAD5RAF6_PARTN</name>
<evidence type="ECO:0000313" key="2">
    <source>
        <dbReference type="EMBL" id="KAJ1372356.1"/>
    </source>
</evidence>
<comment type="caution">
    <text evidence="2">The sequence shown here is derived from an EMBL/GenBank/DDBJ whole genome shotgun (WGS) entry which is preliminary data.</text>
</comment>
<protein>
    <submittedName>
        <fullName evidence="2">Uncharacterized protein</fullName>
    </submittedName>
</protein>
<organism evidence="2 3">
    <name type="scientific">Parelaphostrongylus tenuis</name>
    <name type="common">Meningeal worm</name>
    <dbReference type="NCBI Taxonomy" id="148309"/>
    <lineage>
        <taxon>Eukaryota</taxon>
        <taxon>Metazoa</taxon>
        <taxon>Ecdysozoa</taxon>
        <taxon>Nematoda</taxon>
        <taxon>Chromadorea</taxon>
        <taxon>Rhabditida</taxon>
        <taxon>Rhabditina</taxon>
        <taxon>Rhabditomorpha</taxon>
        <taxon>Strongyloidea</taxon>
        <taxon>Metastrongylidae</taxon>
        <taxon>Parelaphostrongylus</taxon>
    </lineage>
</organism>
<feature type="compositionally biased region" description="Polar residues" evidence="1">
    <location>
        <begin position="1"/>
        <end position="10"/>
    </location>
</feature>
<dbReference type="AlphaFoldDB" id="A0AAD5RAF6"/>
<proteinExistence type="predicted"/>
<sequence length="61" mass="6996">MRAQQKQAETSIVGRGSPPHWRSEASGQKAFRRHHERGAEKMALTMAKLRNTRVCYSVAWD</sequence>
<dbReference type="Proteomes" id="UP001196413">
    <property type="component" value="Unassembled WGS sequence"/>
</dbReference>
<keyword evidence="3" id="KW-1185">Reference proteome</keyword>
<feature type="region of interest" description="Disordered" evidence="1">
    <location>
        <begin position="1"/>
        <end position="31"/>
    </location>
</feature>